<sequence length="178" mass="19947">MKKAYGLRIFRATGIALHQPRDSSTMPRLIAFILAVAIAISVQATPTTPALNSRATDFAVEVAARDFRSARKGNQHVFSYTENETEEALSRSLREWLTRGETRNMRMALTDRLTLFAFYWAALQMPADSLCFSDIDSQDCADELGYWLAQVRGGSPEFIAAYRAAELRLKLPPLAIKK</sequence>
<dbReference type="OrthoDB" id="9130693at2"/>
<dbReference type="AlphaFoldDB" id="A0A158L3B2"/>
<name>A0A158L3B2_9BURK</name>
<proteinExistence type="predicted"/>
<keyword evidence="2" id="KW-1185">Reference proteome</keyword>
<dbReference type="RefSeq" id="WP_125483254.1">
    <property type="nucleotide sequence ID" value="NZ_FCON02000282.1"/>
</dbReference>
<evidence type="ECO:0000313" key="1">
    <source>
        <dbReference type="EMBL" id="SAL87340.1"/>
    </source>
</evidence>
<evidence type="ECO:0000313" key="2">
    <source>
        <dbReference type="Proteomes" id="UP000054770"/>
    </source>
</evidence>
<reference evidence="1" key="1">
    <citation type="submission" date="2016-01" db="EMBL/GenBank/DDBJ databases">
        <authorList>
            <person name="Peeters C."/>
        </authorList>
    </citation>
    <scope>NUCLEOTIDE SEQUENCE [LARGE SCALE GENOMIC DNA]</scope>
    <source>
        <strain evidence="1">LMG 22940</strain>
    </source>
</reference>
<gene>
    <name evidence="1" type="ORF">AWB68_08368</name>
</gene>
<accession>A0A158L3B2</accession>
<dbReference type="EMBL" id="FCON02000282">
    <property type="protein sequence ID" value="SAL87340.1"/>
    <property type="molecule type" value="Genomic_DNA"/>
</dbReference>
<dbReference type="Proteomes" id="UP000054770">
    <property type="component" value="Unassembled WGS sequence"/>
</dbReference>
<protein>
    <submittedName>
        <fullName evidence="1">Uncharacterized protein</fullName>
    </submittedName>
</protein>
<organism evidence="1 2">
    <name type="scientific">Caballeronia choica</name>
    <dbReference type="NCBI Taxonomy" id="326476"/>
    <lineage>
        <taxon>Bacteria</taxon>
        <taxon>Pseudomonadati</taxon>
        <taxon>Pseudomonadota</taxon>
        <taxon>Betaproteobacteria</taxon>
        <taxon>Burkholderiales</taxon>
        <taxon>Burkholderiaceae</taxon>
        <taxon>Caballeronia</taxon>
    </lineage>
</organism>
<comment type="caution">
    <text evidence="1">The sequence shown here is derived from an EMBL/GenBank/DDBJ whole genome shotgun (WGS) entry which is preliminary data.</text>
</comment>